<proteinExistence type="predicted"/>
<keyword evidence="3" id="KW-1185">Reference proteome</keyword>
<sequence>MAGNSSYKSGEKPPPSASHGPGLAVINAGPFKTGTASMAEAYRILGFKPHHGLELMDKPEQWAALERAAEATWPDAPGVRRRRRDPSAADDDGNKTALFTRADW</sequence>
<dbReference type="STRING" id="196109.A0A136IZF0"/>
<dbReference type="Pfam" id="PF17784">
    <property type="entry name" value="Sulfotransfer_4"/>
    <property type="match status" value="1"/>
</dbReference>
<feature type="region of interest" description="Disordered" evidence="1">
    <location>
        <begin position="1"/>
        <end position="24"/>
    </location>
</feature>
<dbReference type="OrthoDB" id="408152at2759"/>
<name>A0A136IZF0_9PEZI</name>
<reference evidence="3" key="1">
    <citation type="submission" date="2016-02" db="EMBL/GenBank/DDBJ databases">
        <title>Draft genome sequence of Microdochium bolleyi, a fungal endophyte of beachgrass.</title>
        <authorList>
            <consortium name="DOE Joint Genome Institute"/>
            <person name="David A.S."/>
            <person name="May G."/>
            <person name="Haridas S."/>
            <person name="Lim J."/>
            <person name="Wang M."/>
            <person name="Labutti K."/>
            <person name="Lipzen A."/>
            <person name="Barry K."/>
            <person name="Grigoriev I.V."/>
        </authorList>
    </citation>
    <scope>NUCLEOTIDE SEQUENCE [LARGE SCALE GENOMIC DNA]</scope>
    <source>
        <strain evidence="3">J235TASD1</strain>
    </source>
</reference>
<dbReference type="InterPro" id="IPR027417">
    <property type="entry name" value="P-loop_NTPase"/>
</dbReference>
<gene>
    <name evidence="2" type="ORF">Micbo1qcDRAFT_164883</name>
</gene>
<accession>A0A136IZF0</accession>
<evidence type="ECO:0000256" key="1">
    <source>
        <dbReference type="SAM" id="MobiDB-lite"/>
    </source>
</evidence>
<dbReference type="AlphaFoldDB" id="A0A136IZF0"/>
<protein>
    <submittedName>
        <fullName evidence="2">Uncharacterized protein</fullName>
    </submittedName>
</protein>
<evidence type="ECO:0000313" key="2">
    <source>
        <dbReference type="EMBL" id="KXJ90331.1"/>
    </source>
</evidence>
<feature type="region of interest" description="Disordered" evidence="1">
    <location>
        <begin position="76"/>
        <end position="104"/>
    </location>
</feature>
<dbReference type="EMBL" id="KQ964253">
    <property type="protein sequence ID" value="KXJ90331.1"/>
    <property type="molecule type" value="Genomic_DNA"/>
</dbReference>
<evidence type="ECO:0000313" key="3">
    <source>
        <dbReference type="Proteomes" id="UP000070501"/>
    </source>
</evidence>
<organism evidence="2 3">
    <name type="scientific">Microdochium bolleyi</name>
    <dbReference type="NCBI Taxonomy" id="196109"/>
    <lineage>
        <taxon>Eukaryota</taxon>
        <taxon>Fungi</taxon>
        <taxon>Dikarya</taxon>
        <taxon>Ascomycota</taxon>
        <taxon>Pezizomycotina</taxon>
        <taxon>Sordariomycetes</taxon>
        <taxon>Xylariomycetidae</taxon>
        <taxon>Xylariales</taxon>
        <taxon>Microdochiaceae</taxon>
        <taxon>Microdochium</taxon>
    </lineage>
</organism>
<dbReference type="Gene3D" id="3.40.50.300">
    <property type="entry name" value="P-loop containing nucleotide triphosphate hydrolases"/>
    <property type="match status" value="1"/>
</dbReference>
<dbReference type="InParanoid" id="A0A136IZF0"/>
<feature type="non-terminal residue" evidence="2">
    <location>
        <position position="104"/>
    </location>
</feature>
<dbReference type="InterPro" id="IPR040632">
    <property type="entry name" value="Sulfotransfer_4"/>
</dbReference>
<dbReference type="Proteomes" id="UP000070501">
    <property type="component" value="Unassembled WGS sequence"/>
</dbReference>